<dbReference type="Pfam" id="PF00723">
    <property type="entry name" value="Glyco_hydro_15"/>
    <property type="match status" value="1"/>
</dbReference>
<dbReference type="GO" id="GO:0004553">
    <property type="term" value="F:hydrolase activity, hydrolyzing O-glycosyl compounds"/>
    <property type="evidence" value="ECO:0007669"/>
    <property type="project" value="TreeGrafter"/>
</dbReference>
<feature type="domain" description="Glucodextranase N-terminal" evidence="6">
    <location>
        <begin position="17"/>
        <end position="275"/>
    </location>
</feature>
<keyword evidence="2" id="KW-0378">Hydrolase</keyword>
<dbReference type="AlphaFoldDB" id="A0A369ALS8"/>
<evidence type="ECO:0000313" key="8">
    <source>
        <dbReference type="Proteomes" id="UP000252174"/>
    </source>
</evidence>
<dbReference type="InterPro" id="IPR011013">
    <property type="entry name" value="Gal_mutarotase_sf_dom"/>
</dbReference>
<dbReference type="SUPFAM" id="SSF48208">
    <property type="entry name" value="Six-hairpin glycosidases"/>
    <property type="match status" value="1"/>
</dbReference>
<dbReference type="InterPro" id="IPR012341">
    <property type="entry name" value="6hp_glycosidase-like_sf"/>
</dbReference>
<keyword evidence="8" id="KW-1185">Reference proteome</keyword>
<dbReference type="OrthoDB" id="9806081at2"/>
<dbReference type="CDD" id="cd07430">
    <property type="entry name" value="GH15_N"/>
    <property type="match status" value="1"/>
</dbReference>
<dbReference type="InterPro" id="IPR046966">
    <property type="entry name" value="Glucoamylase_active_site"/>
</dbReference>
<sequence length="800" mass="86690">MAPPDRPSFAAEPQGTAPGAPGIAPTWSSSDKDLVGTAAEGSRLWFTCGHGIVNEVYGPRIDIPQTRDLGFIVADGAGFWVEVKRLTDRQLHLVRPGVPAPVIVHRHPRFTLQLRICSDVEREVLLIEVVLSGDASLRPYVLLAPHLGSTGQHNRAAVARHGGRRVLWAEQGPFGLALLACDANGQDAFAQASAGYVGYSDGWQDFARHGAMTWAYAEAGPGNVALTGALRSRHAVLALGLASSPVAAATLAASALAAPFAKRLDAYVRGWRDWRRRGLSPHRKAPSAAGLTSAVKREFAVSALVLRSHLDRTYPGAAVASLSIPWGSSSDSPGGYHLVWPRDLVECAGALLALGDHHACRNTLAYLIATQQADGRWYQNQWLGGRAYWAGIQLDETALPVLLAASLAERDALHGLHAAPMAAAALRHLALNGPSSPQDRWEENAGLNAFTLATLIAALVAGSRFVDAASARVLLALADYWNSRIEDWTAARGTPLAQRHGVAAYYTRIAPPQVLWQGPAALQQVLPIKNHRHDPGQRADETVGVDFLQLVRFGLRAPDDPLVRDTLVLADALLRRDTPSGPVWRRYLGDGYGEHADGRPFDGSGIGRGWPLLTGERGHYELAAGRDPLPYLEAMTRMASPLGLLPEQVWDEPQPIPERFLFPGRPTGGAMPLAWAHAEFIKLVLSRQFGRVIDQPPAVAARYQGRRPEAALACWSEAAPITQIARGQGLLLLLPRPARLHWGRDGWQEVREQDSRALPIGLQVLEIEAAALTHATRIDFTWRWQDDGGWRGVDYAIDIS</sequence>
<dbReference type="GO" id="GO:0030246">
    <property type="term" value="F:carbohydrate binding"/>
    <property type="evidence" value="ECO:0007669"/>
    <property type="project" value="InterPro"/>
</dbReference>
<evidence type="ECO:0000259" key="5">
    <source>
        <dbReference type="Pfam" id="PF00723"/>
    </source>
</evidence>
<evidence type="ECO:0000259" key="6">
    <source>
        <dbReference type="Pfam" id="PF09137"/>
    </source>
</evidence>
<dbReference type="GO" id="GO:0005975">
    <property type="term" value="P:carbohydrate metabolic process"/>
    <property type="evidence" value="ECO:0007669"/>
    <property type="project" value="InterPro"/>
</dbReference>
<protein>
    <submittedName>
        <fullName evidence="7">Glucoamylase</fullName>
    </submittedName>
</protein>
<evidence type="ECO:0000256" key="2">
    <source>
        <dbReference type="ARBA" id="ARBA00022801"/>
    </source>
</evidence>
<accession>A0A369ALS8</accession>
<dbReference type="EMBL" id="QPJU01000003">
    <property type="protein sequence ID" value="RCX10035.1"/>
    <property type="molecule type" value="Genomic_DNA"/>
</dbReference>
<dbReference type="GO" id="GO:0016757">
    <property type="term" value="F:glycosyltransferase activity"/>
    <property type="evidence" value="ECO:0007669"/>
    <property type="project" value="UniProtKB-ARBA"/>
</dbReference>
<dbReference type="InterPro" id="IPR015220">
    <property type="entry name" value="Glucodextranase_N"/>
</dbReference>
<proteinExistence type="inferred from homology"/>
<evidence type="ECO:0000313" key="7">
    <source>
        <dbReference type="EMBL" id="RCX10035.1"/>
    </source>
</evidence>
<dbReference type="PANTHER" id="PTHR31616">
    <property type="entry name" value="TREHALASE"/>
    <property type="match status" value="1"/>
</dbReference>
<dbReference type="Proteomes" id="UP000252174">
    <property type="component" value="Unassembled WGS sequence"/>
</dbReference>
<dbReference type="PROSITE" id="PS00820">
    <property type="entry name" value="GLUCOAMYLASE"/>
    <property type="match status" value="1"/>
</dbReference>
<dbReference type="InterPro" id="IPR011613">
    <property type="entry name" value="GH15-like"/>
</dbReference>
<comment type="similarity">
    <text evidence="1">Belongs to the glycosyl hydrolase 15 family.</text>
</comment>
<dbReference type="RefSeq" id="WP_114482739.1">
    <property type="nucleotide sequence ID" value="NZ_QPJU01000003.1"/>
</dbReference>
<dbReference type="SUPFAM" id="SSF74650">
    <property type="entry name" value="Galactose mutarotase-like"/>
    <property type="match status" value="1"/>
</dbReference>
<evidence type="ECO:0000256" key="1">
    <source>
        <dbReference type="ARBA" id="ARBA00006188"/>
    </source>
</evidence>
<evidence type="ECO:0000256" key="4">
    <source>
        <dbReference type="SAM" id="MobiDB-lite"/>
    </source>
</evidence>
<gene>
    <name evidence="7" type="ORF">DFR45_10319</name>
</gene>
<dbReference type="InterPro" id="IPR014718">
    <property type="entry name" value="GH-type_carb-bd"/>
</dbReference>
<feature type="domain" description="GH15-like" evidence="5">
    <location>
        <begin position="307"/>
        <end position="684"/>
    </location>
</feature>
<organism evidence="7 8">
    <name type="scientific">Extensimonas vulgaris</name>
    <dbReference type="NCBI Taxonomy" id="1031594"/>
    <lineage>
        <taxon>Bacteria</taxon>
        <taxon>Pseudomonadati</taxon>
        <taxon>Pseudomonadota</taxon>
        <taxon>Betaproteobacteria</taxon>
        <taxon>Burkholderiales</taxon>
        <taxon>Comamonadaceae</taxon>
        <taxon>Extensimonas</taxon>
    </lineage>
</organism>
<name>A0A369ALS8_9BURK</name>
<dbReference type="Gene3D" id="2.70.98.10">
    <property type="match status" value="1"/>
</dbReference>
<reference evidence="7 8" key="1">
    <citation type="submission" date="2018-07" db="EMBL/GenBank/DDBJ databases">
        <title>Genomic Encyclopedia of Type Strains, Phase IV (KMG-IV): sequencing the most valuable type-strain genomes for metagenomic binning, comparative biology and taxonomic classification.</title>
        <authorList>
            <person name="Goeker M."/>
        </authorList>
    </citation>
    <scope>NUCLEOTIDE SEQUENCE [LARGE SCALE GENOMIC DNA]</scope>
    <source>
        <strain evidence="7 8">DSM 100911</strain>
    </source>
</reference>
<comment type="caution">
    <text evidence="7">The sequence shown here is derived from an EMBL/GenBank/DDBJ whole genome shotgun (WGS) entry which is preliminary data.</text>
</comment>
<dbReference type="InterPro" id="IPR008928">
    <property type="entry name" value="6-hairpin_glycosidase_sf"/>
</dbReference>
<evidence type="ECO:0000256" key="3">
    <source>
        <dbReference type="ARBA" id="ARBA00023295"/>
    </source>
</evidence>
<dbReference type="PANTHER" id="PTHR31616:SF0">
    <property type="entry name" value="GLUCAN 1,4-ALPHA-GLUCOSIDASE"/>
    <property type="match status" value="1"/>
</dbReference>
<dbReference type="Pfam" id="PF09137">
    <property type="entry name" value="Glucodextran_N"/>
    <property type="match status" value="1"/>
</dbReference>
<dbReference type="Gene3D" id="1.50.10.10">
    <property type="match status" value="1"/>
</dbReference>
<keyword evidence="3" id="KW-0326">Glycosidase</keyword>
<feature type="region of interest" description="Disordered" evidence="4">
    <location>
        <begin position="1"/>
        <end position="31"/>
    </location>
</feature>